<comment type="caution">
    <text evidence="2">The sequence shown here is derived from an EMBL/GenBank/DDBJ whole genome shotgun (WGS) entry which is preliminary data.</text>
</comment>
<reference evidence="2 3" key="1">
    <citation type="submission" date="2023-02" db="EMBL/GenBank/DDBJ databases">
        <title>LHISI_Scaffold_Assembly.</title>
        <authorList>
            <person name="Stuart O.P."/>
            <person name="Cleave R."/>
            <person name="Magrath M.J.L."/>
            <person name="Mikheyev A.S."/>
        </authorList>
    </citation>
    <scope>NUCLEOTIDE SEQUENCE [LARGE SCALE GENOMIC DNA]</scope>
    <source>
        <strain evidence="2">Daus_M_001</strain>
        <tissue evidence="2">Leg muscle</tissue>
    </source>
</reference>
<dbReference type="EMBL" id="JARBHB010000009">
    <property type="protein sequence ID" value="KAJ8874863.1"/>
    <property type="molecule type" value="Genomic_DNA"/>
</dbReference>
<evidence type="ECO:0000313" key="3">
    <source>
        <dbReference type="Proteomes" id="UP001159363"/>
    </source>
</evidence>
<gene>
    <name evidence="2" type="ORF">PR048_022753</name>
</gene>
<keyword evidence="3" id="KW-1185">Reference proteome</keyword>
<sequence length="472" mass="51271">MKGRVGVATQRSCRVSCLENAVFTLLSCRDIIVEAECCSSKIRLHHEDSMAAPWSGDIWAALNVEVLRADDGESNAGIQGRGGREIPEKTLIRKSGLGGGVASVGGEQSNHSVTVARNVNMTHQGELGSIPGGVASGVSHVIVMPDDAAGRRVFSAISRVPPPLYSGAASRSLPERLNLGPLSRTKLSDQRPRMQPLITWSTNALDTTLSRLGLPTEGRKTKATSGKSPSTKVAGRQMISRPCNSREHEPWRNLLRTILLPPGITGFYSWRVRPRIFACGNRAGRCRSLANILGDLSSPSPLPTLHSGADPSSLRFTLICSQGLDVKSPLHYFTHSLTHSDFVIEMSTPVNYRGTCKEPLLQTVDRTSQARSPAFYNCFPFKKPFWLSRGQRAGEVSPSKRNLSAELGHSARLHLRSDSIHRVQYTQCDENSALQLRALLLEARAHLMRLAMLPLSPPRVSASDVEKAPAGG</sequence>
<dbReference type="Proteomes" id="UP001159363">
    <property type="component" value="Chromosome 8"/>
</dbReference>
<evidence type="ECO:0000313" key="2">
    <source>
        <dbReference type="EMBL" id="KAJ8874863.1"/>
    </source>
</evidence>
<name>A0ABQ9GS76_9NEOP</name>
<organism evidence="2 3">
    <name type="scientific">Dryococelus australis</name>
    <dbReference type="NCBI Taxonomy" id="614101"/>
    <lineage>
        <taxon>Eukaryota</taxon>
        <taxon>Metazoa</taxon>
        <taxon>Ecdysozoa</taxon>
        <taxon>Arthropoda</taxon>
        <taxon>Hexapoda</taxon>
        <taxon>Insecta</taxon>
        <taxon>Pterygota</taxon>
        <taxon>Neoptera</taxon>
        <taxon>Polyneoptera</taxon>
        <taxon>Phasmatodea</taxon>
        <taxon>Verophasmatodea</taxon>
        <taxon>Anareolatae</taxon>
        <taxon>Phasmatidae</taxon>
        <taxon>Eurycanthinae</taxon>
        <taxon>Dryococelus</taxon>
    </lineage>
</organism>
<evidence type="ECO:0000256" key="1">
    <source>
        <dbReference type="SAM" id="MobiDB-lite"/>
    </source>
</evidence>
<accession>A0ABQ9GS76</accession>
<protein>
    <submittedName>
        <fullName evidence="2">Uncharacterized protein</fullName>
    </submittedName>
</protein>
<proteinExistence type="predicted"/>
<feature type="region of interest" description="Disordered" evidence="1">
    <location>
        <begin position="215"/>
        <end position="240"/>
    </location>
</feature>